<dbReference type="Pfam" id="PF01321">
    <property type="entry name" value="Creatinase_N"/>
    <property type="match status" value="1"/>
</dbReference>
<dbReference type="PANTHER" id="PTHR46112:SF3">
    <property type="entry name" value="AMINOPEPTIDASE YPDF"/>
    <property type="match status" value="1"/>
</dbReference>
<keyword evidence="3" id="KW-0378">Hydrolase</keyword>
<evidence type="ECO:0000259" key="2">
    <source>
        <dbReference type="Pfam" id="PF01321"/>
    </source>
</evidence>
<dbReference type="SUPFAM" id="SSF53092">
    <property type="entry name" value="Creatinase/prolidase N-terminal domain"/>
    <property type="match status" value="1"/>
</dbReference>
<dbReference type="InterPro" id="IPR050659">
    <property type="entry name" value="Peptidase_M24B"/>
</dbReference>
<keyword evidence="3" id="KW-0645">Protease</keyword>
<comment type="caution">
    <text evidence="3">The sequence shown here is derived from an EMBL/GenBank/DDBJ whole genome shotgun (WGS) entry which is preliminary data.</text>
</comment>
<evidence type="ECO:0000313" key="4">
    <source>
        <dbReference type="Proteomes" id="UP000253034"/>
    </source>
</evidence>
<evidence type="ECO:0000313" key="3">
    <source>
        <dbReference type="EMBL" id="RCX18772.1"/>
    </source>
</evidence>
<feature type="domain" description="Creatinase N-terminal" evidence="2">
    <location>
        <begin position="12"/>
        <end position="159"/>
    </location>
</feature>
<keyword evidence="3" id="KW-0031">Aminopeptidase</keyword>
<dbReference type="Gene3D" id="3.90.230.10">
    <property type="entry name" value="Creatinase/methionine aminopeptidase superfamily"/>
    <property type="match status" value="1"/>
</dbReference>
<dbReference type="Gene3D" id="3.40.350.10">
    <property type="entry name" value="Creatinase/prolidase N-terminal domain"/>
    <property type="match status" value="1"/>
</dbReference>
<dbReference type="SUPFAM" id="SSF55920">
    <property type="entry name" value="Creatinase/aminopeptidase"/>
    <property type="match status" value="1"/>
</dbReference>
<dbReference type="InterPro" id="IPR029149">
    <property type="entry name" value="Creatin/AminoP/Spt16_N"/>
</dbReference>
<dbReference type="Pfam" id="PF00557">
    <property type="entry name" value="Peptidase_M24"/>
    <property type="match status" value="1"/>
</dbReference>
<accession>A0A369BB71</accession>
<dbReference type="GO" id="GO:0004177">
    <property type="term" value="F:aminopeptidase activity"/>
    <property type="evidence" value="ECO:0007669"/>
    <property type="project" value="UniProtKB-KW"/>
</dbReference>
<reference evidence="3 4" key="1">
    <citation type="submission" date="2018-07" db="EMBL/GenBank/DDBJ databases">
        <title>Genomic Encyclopedia of Type Strains, Phase IV (KMG-IV): sequencing the most valuable type-strain genomes for metagenomic binning, comparative biology and taxonomic classification.</title>
        <authorList>
            <person name="Goeker M."/>
        </authorList>
    </citation>
    <scope>NUCLEOTIDE SEQUENCE [LARGE SCALE GENOMIC DNA]</scope>
    <source>
        <strain evidence="3 4">DSM 27016</strain>
    </source>
</reference>
<feature type="domain" description="Peptidase M24" evidence="1">
    <location>
        <begin position="166"/>
        <end position="371"/>
    </location>
</feature>
<dbReference type="InterPro" id="IPR036005">
    <property type="entry name" value="Creatinase/aminopeptidase-like"/>
</dbReference>
<evidence type="ECO:0000259" key="1">
    <source>
        <dbReference type="Pfam" id="PF00557"/>
    </source>
</evidence>
<dbReference type="PANTHER" id="PTHR46112">
    <property type="entry name" value="AMINOPEPTIDASE"/>
    <property type="match status" value="1"/>
</dbReference>
<dbReference type="CDD" id="cd01066">
    <property type="entry name" value="APP_MetAP"/>
    <property type="match status" value="1"/>
</dbReference>
<dbReference type="AlphaFoldDB" id="A0A369BB71"/>
<proteinExistence type="predicted"/>
<protein>
    <submittedName>
        <fullName evidence="3">Xaa-Pro aminopeptidase</fullName>
    </submittedName>
</protein>
<sequence length="390" mass="43472">MSYYNEMETQRRLSKVKEILEKENLDAVLVYYDELNIANGWYLTGWCPQFEKGAVLVPRNGEPLILGGPESEPFAILNSAIKNTRNFPVFMVPDEEYPNAVIIDFPKLFAELQKSIDIKRVGIVGTEAMPYQVYTQLEAGFKGVELVDITDKYVRLRYVKSSWEIENIKKGFELSLEAYKAMKEKVACGTYEYEVAAAGEYVCRKRGANSFGFSAIVGSGARSNAVVPTALNKEMLDGELVMIGLAPRINGYCGVMGDTLPVNGVYTESQKTCVNHLREAYRLTKSMLKPGMTGKEIDVPGREYFVKNNLIQYLVCPFAHTIGLMEAEAPFFGPNGDEPLVAGMTVCVDVSFFGHPEWNGARIETGFLITDEGCVPLCPEMDEILSKDIE</sequence>
<dbReference type="Proteomes" id="UP000253034">
    <property type="component" value="Unassembled WGS sequence"/>
</dbReference>
<dbReference type="RefSeq" id="WP_114296627.1">
    <property type="nucleotide sequence ID" value="NZ_QPJT01000004.1"/>
</dbReference>
<dbReference type="InterPro" id="IPR000587">
    <property type="entry name" value="Creatinase_N"/>
</dbReference>
<dbReference type="EMBL" id="QPJT01000004">
    <property type="protein sequence ID" value="RCX18772.1"/>
    <property type="molecule type" value="Genomic_DNA"/>
</dbReference>
<dbReference type="OrthoDB" id="9806388at2"/>
<keyword evidence="4" id="KW-1185">Reference proteome</keyword>
<dbReference type="InterPro" id="IPR000994">
    <property type="entry name" value="Pept_M24"/>
</dbReference>
<organism evidence="3 4">
    <name type="scientific">Anaerobacterium chartisolvens</name>
    <dbReference type="NCBI Taxonomy" id="1297424"/>
    <lineage>
        <taxon>Bacteria</taxon>
        <taxon>Bacillati</taxon>
        <taxon>Bacillota</taxon>
        <taxon>Clostridia</taxon>
        <taxon>Eubacteriales</taxon>
        <taxon>Oscillospiraceae</taxon>
        <taxon>Anaerobacterium</taxon>
    </lineage>
</organism>
<gene>
    <name evidence="3" type="ORF">DFR58_10441</name>
</gene>
<name>A0A369BB71_9FIRM</name>